<feature type="domain" description="Kinesin motor" evidence="15">
    <location>
        <begin position="615"/>
        <end position="781"/>
    </location>
</feature>
<evidence type="ECO:0000256" key="7">
    <source>
        <dbReference type="ARBA" id="ARBA00023067"/>
    </source>
</evidence>
<dbReference type="Proteomes" id="UP000036987">
    <property type="component" value="Unassembled WGS sequence"/>
</dbReference>
<dbReference type="SMART" id="SM00129">
    <property type="entry name" value="KISc"/>
    <property type="match status" value="1"/>
</dbReference>
<dbReference type="Gene3D" id="3.40.850.10">
    <property type="entry name" value="Kinesin motor domain"/>
    <property type="match status" value="1"/>
</dbReference>
<dbReference type="GO" id="GO:0000785">
    <property type="term" value="C:chromatin"/>
    <property type="evidence" value="ECO:0000318"/>
    <property type="project" value="GO_Central"/>
</dbReference>
<comment type="subunit">
    <text evidence="11">Forms a heterodimer with SMC4. Component of the condensin complex, which contains the SMC2 and SMC4 heterodimer, and three non SMC subunits that probably regulate the complex: CAPH, CAPD2 and CAPG.</text>
</comment>
<evidence type="ECO:0000256" key="9">
    <source>
        <dbReference type="ARBA" id="ARBA00023306"/>
    </source>
</evidence>
<evidence type="ECO:0000256" key="12">
    <source>
        <dbReference type="PROSITE-ProRule" id="PRU00283"/>
    </source>
</evidence>
<keyword evidence="6 13" id="KW-0175">Coiled coil</keyword>
<dbReference type="PANTHER" id="PTHR43977">
    <property type="entry name" value="STRUCTURAL MAINTENANCE OF CHROMOSOMES PROTEIN 3"/>
    <property type="match status" value="1"/>
</dbReference>
<dbReference type="InterPro" id="IPR027120">
    <property type="entry name" value="Smc2_ABC"/>
</dbReference>
<dbReference type="GO" id="GO:0003777">
    <property type="term" value="F:microtubule motor activity"/>
    <property type="evidence" value="ECO:0007669"/>
    <property type="project" value="InterPro"/>
</dbReference>
<evidence type="ECO:0000256" key="4">
    <source>
        <dbReference type="ARBA" id="ARBA00022741"/>
    </source>
</evidence>
<dbReference type="InterPro" id="IPR010935">
    <property type="entry name" value="SMC_hinge"/>
</dbReference>
<dbReference type="Pfam" id="PF00225">
    <property type="entry name" value="Kinesin"/>
    <property type="match status" value="1"/>
</dbReference>
<keyword evidence="7" id="KW-0226">DNA condensation</keyword>
<comment type="caution">
    <text evidence="16">The sequence shown here is derived from an EMBL/GenBank/DDBJ whole genome shotgun (WGS) entry which is preliminary data.</text>
</comment>
<keyword evidence="3" id="KW-0493">Microtubule</keyword>
<evidence type="ECO:0000256" key="3">
    <source>
        <dbReference type="ARBA" id="ARBA00022701"/>
    </source>
</evidence>
<keyword evidence="9" id="KW-0131">Cell cycle</keyword>
<evidence type="ECO:0000256" key="5">
    <source>
        <dbReference type="ARBA" id="ARBA00022840"/>
    </source>
</evidence>
<dbReference type="InterPro" id="IPR027417">
    <property type="entry name" value="P-loop_NTPase"/>
</dbReference>
<evidence type="ECO:0000256" key="1">
    <source>
        <dbReference type="ARBA" id="ARBA00004123"/>
    </source>
</evidence>
<evidence type="ECO:0000256" key="13">
    <source>
        <dbReference type="SAM" id="Coils"/>
    </source>
</evidence>
<accession>A0A0K9P2B6</accession>
<evidence type="ECO:0000256" key="14">
    <source>
        <dbReference type="SAM" id="MobiDB-lite"/>
    </source>
</evidence>
<dbReference type="InterPro" id="IPR019821">
    <property type="entry name" value="Kinesin_motor_CS"/>
</dbReference>
<proteinExistence type="inferred from homology"/>
<dbReference type="GO" id="GO:0003682">
    <property type="term" value="F:chromatin binding"/>
    <property type="evidence" value="ECO:0000318"/>
    <property type="project" value="GO_Central"/>
</dbReference>
<feature type="coiled-coil region" evidence="13">
    <location>
        <begin position="418"/>
        <end position="493"/>
    </location>
</feature>
<dbReference type="InterPro" id="IPR001752">
    <property type="entry name" value="Kinesin_motor_dom"/>
</dbReference>
<feature type="coiled-coil region" evidence="13">
    <location>
        <begin position="1063"/>
        <end position="1123"/>
    </location>
</feature>
<comment type="caution">
    <text evidence="12">Lacks conserved residue(s) required for the propagation of feature annotation.</text>
</comment>
<keyword evidence="8" id="KW-0505">Motor protein</keyword>
<dbReference type="CDD" id="cd03273">
    <property type="entry name" value="ABC_SMC2_euk"/>
    <property type="match status" value="1"/>
</dbReference>
<evidence type="ECO:0000313" key="16">
    <source>
        <dbReference type="EMBL" id="KMZ63108.1"/>
    </source>
</evidence>
<evidence type="ECO:0000256" key="10">
    <source>
        <dbReference type="ARBA" id="ARBA00058390"/>
    </source>
</evidence>
<organism evidence="16 17">
    <name type="scientific">Zostera marina</name>
    <name type="common">Eelgrass</name>
    <dbReference type="NCBI Taxonomy" id="29655"/>
    <lineage>
        <taxon>Eukaryota</taxon>
        <taxon>Viridiplantae</taxon>
        <taxon>Streptophyta</taxon>
        <taxon>Embryophyta</taxon>
        <taxon>Tracheophyta</taxon>
        <taxon>Spermatophyta</taxon>
        <taxon>Magnoliopsida</taxon>
        <taxon>Liliopsida</taxon>
        <taxon>Zosteraceae</taxon>
        <taxon>Zostera</taxon>
    </lineage>
</organism>
<reference evidence="17" key="1">
    <citation type="journal article" date="2016" name="Nature">
        <title>The genome of the seagrass Zostera marina reveals angiosperm adaptation to the sea.</title>
        <authorList>
            <person name="Olsen J.L."/>
            <person name="Rouze P."/>
            <person name="Verhelst B."/>
            <person name="Lin Y.-C."/>
            <person name="Bayer T."/>
            <person name="Collen J."/>
            <person name="Dattolo E."/>
            <person name="De Paoli E."/>
            <person name="Dittami S."/>
            <person name="Maumus F."/>
            <person name="Michel G."/>
            <person name="Kersting A."/>
            <person name="Lauritano C."/>
            <person name="Lohaus R."/>
            <person name="Toepel M."/>
            <person name="Tonon T."/>
            <person name="Vanneste K."/>
            <person name="Amirebrahimi M."/>
            <person name="Brakel J."/>
            <person name="Bostroem C."/>
            <person name="Chovatia M."/>
            <person name="Grimwood J."/>
            <person name="Jenkins J.W."/>
            <person name="Jueterbock A."/>
            <person name="Mraz A."/>
            <person name="Stam W.T."/>
            <person name="Tice H."/>
            <person name="Bornberg-Bauer E."/>
            <person name="Green P.J."/>
            <person name="Pearson G.A."/>
            <person name="Procaccini G."/>
            <person name="Duarte C.M."/>
            <person name="Schmutz J."/>
            <person name="Reusch T.B.H."/>
            <person name="Van de Peer Y."/>
        </authorList>
    </citation>
    <scope>NUCLEOTIDE SEQUENCE [LARGE SCALE GENOMIC DNA]</scope>
    <source>
        <strain evidence="17">cv. Finnish</strain>
    </source>
</reference>
<dbReference type="GO" id="GO:0005524">
    <property type="term" value="F:ATP binding"/>
    <property type="evidence" value="ECO:0007669"/>
    <property type="project" value="UniProtKB-KW"/>
</dbReference>
<evidence type="ECO:0000259" key="15">
    <source>
        <dbReference type="PROSITE" id="PS50067"/>
    </source>
</evidence>
<dbReference type="Gene3D" id="3.40.50.300">
    <property type="entry name" value="P-loop containing nucleotide triphosphate hydrolases"/>
    <property type="match status" value="1"/>
</dbReference>
<dbReference type="GO" id="GO:0000796">
    <property type="term" value="C:condensin complex"/>
    <property type="evidence" value="ECO:0000318"/>
    <property type="project" value="GO_Central"/>
</dbReference>
<dbReference type="PROSITE" id="PS50067">
    <property type="entry name" value="KINESIN_MOTOR_2"/>
    <property type="match status" value="1"/>
</dbReference>
<evidence type="ECO:0000256" key="6">
    <source>
        <dbReference type="ARBA" id="ARBA00023054"/>
    </source>
</evidence>
<dbReference type="GO" id="GO:0005634">
    <property type="term" value="C:nucleus"/>
    <property type="evidence" value="ECO:0007669"/>
    <property type="project" value="UniProtKB-SubCell"/>
</dbReference>
<keyword evidence="4" id="KW-0547">Nucleotide-binding</keyword>
<dbReference type="SMART" id="SM00968">
    <property type="entry name" value="SMC_hinge"/>
    <property type="match status" value="1"/>
</dbReference>
<dbReference type="Pfam" id="PF02463">
    <property type="entry name" value="SMC_N"/>
    <property type="match status" value="1"/>
</dbReference>
<dbReference type="FunFam" id="1.20.1060.20:FF:000005">
    <property type="entry name" value="Structural maintenance of chromosomes 2"/>
    <property type="match status" value="1"/>
</dbReference>
<feature type="region of interest" description="Disordered" evidence="14">
    <location>
        <begin position="1189"/>
        <end position="1218"/>
    </location>
</feature>
<dbReference type="GO" id="GO:0007018">
    <property type="term" value="P:microtubule-based movement"/>
    <property type="evidence" value="ECO:0007669"/>
    <property type="project" value="InterPro"/>
</dbReference>
<keyword evidence="17" id="KW-1185">Reference proteome</keyword>
<evidence type="ECO:0000256" key="11">
    <source>
        <dbReference type="ARBA" id="ARBA00062012"/>
    </source>
</evidence>
<dbReference type="PROSITE" id="PS00411">
    <property type="entry name" value="KINESIN_MOTOR_1"/>
    <property type="match status" value="1"/>
</dbReference>
<dbReference type="InterPro" id="IPR003395">
    <property type="entry name" value="RecF/RecN/SMC_N"/>
</dbReference>
<dbReference type="SUPFAM" id="SSF75553">
    <property type="entry name" value="Smc hinge domain"/>
    <property type="match status" value="1"/>
</dbReference>
<comment type="function">
    <text evidence="10">Central component of the condensin complex, a complex required for conversion of interphase chromatin into mitotic-like condense chromosomes. The condensin complex probably introduces positive supercoils into relaxed DNA in the presence of type I topoisomerases and converts nicked DNA into positive knotted forms in the presence of type II topoisomerases. Also involved in chromosome segregation in meiosis.</text>
</comment>
<dbReference type="GO" id="GO:0051321">
    <property type="term" value="P:meiotic cell cycle"/>
    <property type="evidence" value="ECO:0007669"/>
    <property type="project" value="UniProtKB-KW"/>
</dbReference>
<name>A0A0K9P2B6_ZOSMR</name>
<evidence type="ECO:0000256" key="8">
    <source>
        <dbReference type="ARBA" id="ARBA00023175"/>
    </source>
</evidence>
<protein>
    <recommendedName>
        <fullName evidence="15">Kinesin motor domain-containing protein</fullName>
    </recommendedName>
</protein>
<dbReference type="GO" id="GO:0005874">
    <property type="term" value="C:microtubule"/>
    <property type="evidence" value="ECO:0007669"/>
    <property type="project" value="UniProtKB-KW"/>
</dbReference>
<evidence type="ECO:0000256" key="2">
    <source>
        <dbReference type="ARBA" id="ARBA00005231"/>
    </source>
</evidence>
<dbReference type="InterPro" id="IPR036961">
    <property type="entry name" value="Kinesin_motor_dom_sf"/>
</dbReference>
<evidence type="ECO:0000313" key="17">
    <source>
        <dbReference type="Proteomes" id="UP000036987"/>
    </source>
</evidence>
<dbReference type="Gene3D" id="1.20.1060.20">
    <property type="match status" value="1"/>
</dbReference>
<feature type="coiled-coil region" evidence="13">
    <location>
        <begin position="790"/>
        <end position="817"/>
    </location>
</feature>
<dbReference type="EMBL" id="LFYR01001274">
    <property type="protein sequence ID" value="KMZ63108.1"/>
    <property type="molecule type" value="Genomic_DNA"/>
</dbReference>
<dbReference type="GO" id="GO:0007076">
    <property type="term" value="P:mitotic chromosome condensation"/>
    <property type="evidence" value="ECO:0000318"/>
    <property type="project" value="GO_Central"/>
</dbReference>
<sequence length="1367" mass="153204">MHIKEICLEGFKSYATRTVVPDFDPHFNAITGLNGSGKSNILDSICFVLGITNLSQVRATNLQELVYKSGQAGITKATVSVVFDNSDRSGSPLGYEGFQEITVTRQIIIGGRNKYLINGHLAQPSRVQTLFHSVQLNVNNPHFLIMQGRITKVLNMKPPEILSMLEEAAGTRMYETKKETALKTLEKKQSKVDEIDKLLNEEILPALEKLRKERGQYMQWSSGNANLERLKRFCIAYEFAQSEKLRDERVVEIEEIKNKMSELDDGTGRLKAEIVGIETKINALILDKEAKIGGEMKALAQNVDDLSCSLVKESSILDNNEDSLLSEKKTIEEVIKSIEDIKMSISEQDASVKRADDGASDLKKRVEELSKNLDMLNKDYQGVLAGKSSGNDDKSLQDQLFDARAAVGDAETDLDHIKTKLIHSANELKEKKQQLLSKREEADAVFNELNARTNDIEKIKLAMESLMYKDGQMEALEKEHSNEREIVLKLKDEVRIFSGQLANAQFTYQDPVRNFDRSKVKGLIANLIHVKDSSTMTALEVAAGGKLYNVVTDTENTGKQLLQNGELRKRVTIIPLNKIHSNTVSLRVQQAATRQVGEGNAQLALSLIGYDEEVKGTYVEGIKEELVLSPGHALSFIAAGEEHRHVGSNNYNLFSSRSHTIFTLMIESSAHGDEYDGVTFSQLNLIDLAGSESSKTETTGLRRKEGSYINKSLLTLGTVIGKLSEGKSSHIPYRDSKLTRLLQSSLSGHGHVSLICTITPASSNYEETHNTLKFASRAKRVEIYASRNRIIDEKSLIKKYQKEISTLKEELEHLKQGLSPGVNPEEITILRQQLEEGQVKMQYRLEEEEEAKAALMSRIQRLTKLILVSTKNIIPGNLSDVSGSQQLQSFGDNDKDSLSSSQLSNSLSNKLNDELLSSSGSVTELTHAGERAGDVKSTMSVMMSLDEVDLFVEKAKMLAGEIAFGTSALKRLREQSSHDPSVTQIQIQNLEKEILEKQTQMRTLERQIIQNNEAFVANASMVEMQDTVSNLMTQCNEKGFELELTTADNRILREQLQEKCHENKELCYKILDLEQQLDTFKREKTPSCQPCTSEEIEILKRNILSQEAENMNLNLERTNLLKEKSSMLLKNQKLSEEASYAKELASAAAVELKNLAEEVTKITLQNAIQGKELLAAQELAYSRSASLQAGSGGLRKSNDGKIESTRVRRRSNNRNSDNWNVEINDMKIELQTRKEREASLEAALVEKDFAEDEYKQKYDESKKRELALENELAGMWVLVAKMKKEVLGVSDFNSDGKLNNSIGIDLTNDFKENADENNDAANNLKQLSDGYLKPNGDHYNQNTNMEPLLVRVKAQIMEMKEKKIDYI</sequence>
<feature type="coiled-coil region" evidence="13">
    <location>
        <begin position="1240"/>
        <end position="1271"/>
    </location>
</feature>
<dbReference type="OrthoDB" id="10255539at2759"/>
<comment type="subcellular location">
    <subcellularLocation>
        <location evidence="1">Nucleus</location>
    </subcellularLocation>
</comment>
<feature type="compositionally biased region" description="Basic and acidic residues" evidence="14">
    <location>
        <begin position="1196"/>
        <end position="1206"/>
    </location>
</feature>
<keyword evidence="5" id="KW-0067">ATP-binding</keyword>
<gene>
    <name evidence="16" type="ORF">ZOSMA_427G00070</name>
</gene>
<dbReference type="GO" id="GO:0000793">
    <property type="term" value="C:condensed chromosome"/>
    <property type="evidence" value="ECO:0000318"/>
    <property type="project" value="GO_Central"/>
</dbReference>
<dbReference type="GO" id="GO:0016887">
    <property type="term" value="F:ATP hydrolysis activity"/>
    <property type="evidence" value="ECO:0007669"/>
    <property type="project" value="InterPro"/>
</dbReference>
<dbReference type="InterPro" id="IPR036277">
    <property type="entry name" value="SMC_hinge_sf"/>
</dbReference>
<feature type="coiled-coil region" evidence="13">
    <location>
        <begin position="352"/>
        <end position="379"/>
    </location>
</feature>
<dbReference type="GO" id="GO:0008017">
    <property type="term" value="F:microtubule binding"/>
    <property type="evidence" value="ECO:0007669"/>
    <property type="project" value="InterPro"/>
</dbReference>
<feature type="region of interest" description="Disordered" evidence="14">
    <location>
        <begin position="885"/>
        <end position="905"/>
    </location>
</feature>
<comment type="similarity">
    <text evidence="12">Belongs to the TRAFAC class myosin-kinesin ATPase superfamily. Kinesin family.</text>
</comment>
<dbReference type="STRING" id="29655.A0A0K9P2B6"/>
<dbReference type="PRINTS" id="PR00380">
    <property type="entry name" value="KINESINHEAVY"/>
</dbReference>
<comment type="similarity">
    <text evidence="2">Belongs to the SMC family. SMC2 subfamily.</text>
</comment>
<dbReference type="FunFam" id="3.40.50.300:FF:000278">
    <property type="entry name" value="Structural maintenance of chromosomes 2"/>
    <property type="match status" value="1"/>
</dbReference>
<dbReference type="SUPFAM" id="SSF52540">
    <property type="entry name" value="P-loop containing nucleoside triphosphate hydrolases"/>
    <property type="match status" value="2"/>
</dbReference>